<dbReference type="InterPro" id="IPR025652">
    <property type="entry name" value="TesB_C"/>
</dbReference>
<dbReference type="PANTHER" id="PTHR11066:SF34">
    <property type="entry name" value="ACYL-COENZYME A THIOESTERASE 8"/>
    <property type="match status" value="1"/>
</dbReference>
<evidence type="ECO:0000259" key="1">
    <source>
        <dbReference type="Pfam" id="PF02551"/>
    </source>
</evidence>
<protein>
    <submittedName>
        <fullName evidence="3">Acyl-CoA thioesterase II</fullName>
    </submittedName>
</protein>
<dbReference type="Pfam" id="PF02551">
    <property type="entry name" value="Acyl_CoA_thio"/>
    <property type="match status" value="1"/>
</dbReference>
<dbReference type="RefSeq" id="WP_218392326.1">
    <property type="nucleotide sequence ID" value="NZ_JAHUZE010000002.1"/>
</dbReference>
<dbReference type="CDD" id="cd03445">
    <property type="entry name" value="Thioesterase_II_repeat2"/>
    <property type="match status" value="1"/>
</dbReference>
<accession>A0ABS6T1R6</accession>
<dbReference type="InterPro" id="IPR049449">
    <property type="entry name" value="TesB_ACOT8-like_N"/>
</dbReference>
<gene>
    <name evidence="3" type="ORF">KJP28_09580</name>
</gene>
<name>A0ABS6T1R6_9RHOB</name>
<reference evidence="3 4" key="1">
    <citation type="submission" date="2021-05" db="EMBL/GenBank/DDBJ databases">
        <title>Culturable bacteria isolated from Daya Bay.</title>
        <authorList>
            <person name="Zheng W."/>
            <person name="Yu S."/>
            <person name="Huang Y."/>
        </authorList>
    </citation>
    <scope>NUCLEOTIDE SEQUENCE [LARGE SCALE GENOMIC DNA]</scope>
    <source>
        <strain evidence="3 4">DP4N28-5</strain>
    </source>
</reference>
<keyword evidence="4" id="KW-1185">Reference proteome</keyword>
<evidence type="ECO:0000259" key="2">
    <source>
        <dbReference type="Pfam" id="PF13622"/>
    </source>
</evidence>
<dbReference type="PANTHER" id="PTHR11066">
    <property type="entry name" value="ACYL-COA THIOESTERASE"/>
    <property type="match status" value="1"/>
</dbReference>
<feature type="domain" description="Acyl-CoA thioesterase 2 C-terminal" evidence="1">
    <location>
        <begin position="187"/>
        <end position="292"/>
    </location>
</feature>
<dbReference type="Pfam" id="PF13622">
    <property type="entry name" value="4HBT_3"/>
    <property type="match status" value="1"/>
</dbReference>
<dbReference type="EMBL" id="JAHUZE010000002">
    <property type="protein sequence ID" value="MBV7379180.1"/>
    <property type="molecule type" value="Genomic_DNA"/>
</dbReference>
<evidence type="ECO:0000313" key="4">
    <source>
        <dbReference type="Proteomes" id="UP000756530"/>
    </source>
</evidence>
<feature type="domain" description="Acyl-CoA thioesterase-like N-terminal HotDog" evidence="2">
    <location>
        <begin position="44"/>
        <end position="121"/>
    </location>
</feature>
<organism evidence="3 4">
    <name type="scientific">Maritimibacter dapengensis</name>
    <dbReference type="NCBI Taxonomy" id="2836868"/>
    <lineage>
        <taxon>Bacteria</taxon>
        <taxon>Pseudomonadati</taxon>
        <taxon>Pseudomonadota</taxon>
        <taxon>Alphaproteobacteria</taxon>
        <taxon>Rhodobacterales</taxon>
        <taxon>Roseobacteraceae</taxon>
        <taxon>Maritimibacter</taxon>
    </lineage>
</organism>
<dbReference type="Proteomes" id="UP000756530">
    <property type="component" value="Unassembled WGS sequence"/>
</dbReference>
<dbReference type="InterPro" id="IPR003703">
    <property type="entry name" value="Acyl_CoA_thio"/>
</dbReference>
<comment type="caution">
    <text evidence="3">The sequence shown here is derived from an EMBL/GenBank/DDBJ whole genome shotgun (WGS) entry which is preliminary data.</text>
</comment>
<sequence length="297" mass="32915">MSDETPQVDIGDGNNLADLFVKLLEVEVIDRDIFRGMATPGGRGRVFGGQVIGQALRAAMRTVDDARLAHSLHAYFIRAGNSEKPIVYLVSRDRDGRSFNTRRVVAMQDGEVILNMSCSFHVEEGGLSHQSSMPDVPAPEDLPTEAELIEAHRDALPDELLRLAAKRPLELRFCDPRAPFDRSDRSPSSNFWFRTRCGMPENESLNRAALAFASDMGLLGASMMPHGKSFTDHDMQVASLDHAMWFHAPVRADDWLLYVTDSPWAAGGRGFTRGQIFDRSGVMVAETAQEGLIRVRS</sequence>
<evidence type="ECO:0000313" key="3">
    <source>
        <dbReference type="EMBL" id="MBV7379180.1"/>
    </source>
</evidence>
<proteinExistence type="predicted"/>
<dbReference type="CDD" id="cd03444">
    <property type="entry name" value="Thioesterase_II_repeat1"/>
    <property type="match status" value="1"/>
</dbReference>